<accession>A0A9P4VLK6</accession>
<dbReference type="PANTHER" id="PTHR31749">
    <property type="entry name" value="KINETOCHORE-ASSOCIATED PROTEIN NSL1 HOMOLOG"/>
    <property type="match status" value="1"/>
</dbReference>
<dbReference type="GO" id="GO:0000070">
    <property type="term" value="P:mitotic sister chromatid segregation"/>
    <property type="evidence" value="ECO:0007669"/>
    <property type="project" value="InterPro"/>
</dbReference>
<name>A0A9P4VLK6_9PEZI</name>
<sequence>MDTAHRKIELQAPGDLAFLEQNARKAARERIDLHLPPSAAPVGGEDKLRGRVEELVEEFLTHTFAAAKQNICVNGMDLEENGTRNVGEDFEPLDTRLADRLRALEQAKESLITKVADLRRTAPALAARQFQSAYGAYDAGLQQRRQEEEDGAVREAQGERLEVERVERWDEVEGSWERATEGLVGLRGVTETVARLVRAGEVVGYLEGK</sequence>
<protein>
    <recommendedName>
        <fullName evidence="3">Kinetochore protein mis14</fullName>
    </recommendedName>
</protein>
<reference evidence="1" key="1">
    <citation type="journal article" date="2020" name="Stud. Mycol.">
        <title>101 Dothideomycetes genomes: a test case for predicting lifestyles and emergence of pathogens.</title>
        <authorList>
            <person name="Haridas S."/>
            <person name="Albert R."/>
            <person name="Binder M."/>
            <person name="Bloem J."/>
            <person name="Labutti K."/>
            <person name="Salamov A."/>
            <person name="Andreopoulos B."/>
            <person name="Baker S."/>
            <person name="Barry K."/>
            <person name="Bills G."/>
            <person name="Bluhm B."/>
            <person name="Cannon C."/>
            <person name="Castanera R."/>
            <person name="Culley D."/>
            <person name="Daum C."/>
            <person name="Ezra D."/>
            <person name="Gonzalez J."/>
            <person name="Henrissat B."/>
            <person name="Kuo A."/>
            <person name="Liang C."/>
            <person name="Lipzen A."/>
            <person name="Lutzoni F."/>
            <person name="Magnuson J."/>
            <person name="Mondo S."/>
            <person name="Nolan M."/>
            <person name="Ohm R."/>
            <person name="Pangilinan J."/>
            <person name="Park H.-J."/>
            <person name="Ramirez L."/>
            <person name="Alfaro M."/>
            <person name="Sun H."/>
            <person name="Tritt A."/>
            <person name="Yoshinaga Y."/>
            <person name="Zwiers L.-H."/>
            <person name="Turgeon B."/>
            <person name="Goodwin S."/>
            <person name="Spatafora J."/>
            <person name="Crous P."/>
            <person name="Grigoriev I."/>
        </authorList>
    </citation>
    <scope>NUCLEOTIDE SEQUENCE</scope>
    <source>
        <strain evidence="1">CBS 101060</strain>
    </source>
</reference>
<dbReference type="PANTHER" id="PTHR31749:SF3">
    <property type="entry name" value="KINETOCHORE-ASSOCIATED PROTEIN NSL1 HOMOLOG"/>
    <property type="match status" value="1"/>
</dbReference>
<organism evidence="1 2">
    <name type="scientific">Patellaria atrata CBS 101060</name>
    <dbReference type="NCBI Taxonomy" id="1346257"/>
    <lineage>
        <taxon>Eukaryota</taxon>
        <taxon>Fungi</taxon>
        <taxon>Dikarya</taxon>
        <taxon>Ascomycota</taxon>
        <taxon>Pezizomycotina</taxon>
        <taxon>Dothideomycetes</taxon>
        <taxon>Dothideomycetes incertae sedis</taxon>
        <taxon>Patellariales</taxon>
        <taxon>Patellariaceae</taxon>
        <taxon>Patellaria</taxon>
    </lineage>
</organism>
<dbReference type="EMBL" id="MU006107">
    <property type="protein sequence ID" value="KAF2835648.1"/>
    <property type="molecule type" value="Genomic_DNA"/>
</dbReference>
<gene>
    <name evidence="1" type="ORF">M501DRAFT_324567</name>
</gene>
<dbReference type="Pfam" id="PF08641">
    <property type="entry name" value="Mis14"/>
    <property type="match status" value="1"/>
</dbReference>
<dbReference type="AlphaFoldDB" id="A0A9P4VLK6"/>
<keyword evidence="2" id="KW-1185">Reference proteome</keyword>
<evidence type="ECO:0008006" key="3">
    <source>
        <dbReference type="Google" id="ProtNLM"/>
    </source>
</evidence>
<proteinExistence type="predicted"/>
<dbReference type="Proteomes" id="UP000799429">
    <property type="component" value="Unassembled WGS sequence"/>
</dbReference>
<dbReference type="InterPro" id="IPR013950">
    <property type="entry name" value="Mis14/Nsl1"/>
</dbReference>
<comment type="caution">
    <text evidence="1">The sequence shown here is derived from an EMBL/GenBank/DDBJ whole genome shotgun (WGS) entry which is preliminary data.</text>
</comment>
<dbReference type="GO" id="GO:0000444">
    <property type="term" value="C:MIS12/MIND type complex"/>
    <property type="evidence" value="ECO:0007669"/>
    <property type="project" value="TreeGrafter"/>
</dbReference>
<evidence type="ECO:0000313" key="2">
    <source>
        <dbReference type="Proteomes" id="UP000799429"/>
    </source>
</evidence>
<evidence type="ECO:0000313" key="1">
    <source>
        <dbReference type="EMBL" id="KAF2835648.1"/>
    </source>
</evidence>
<dbReference type="OrthoDB" id="2135762at2759"/>